<keyword evidence="7" id="KW-0472">Membrane</keyword>
<evidence type="ECO:0000256" key="1">
    <source>
        <dbReference type="ARBA" id="ARBA00022475"/>
    </source>
</evidence>
<dbReference type="eggNOG" id="COG1589">
    <property type="taxonomic scope" value="Bacteria"/>
</dbReference>
<evidence type="ECO:0000259" key="8">
    <source>
        <dbReference type="Pfam" id="PF08478"/>
    </source>
</evidence>
<dbReference type="AlphaFoldDB" id="Q7V8M1"/>
<evidence type="ECO:0000256" key="4">
    <source>
        <dbReference type="ARBA" id="ARBA00022989"/>
    </source>
</evidence>
<dbReference type="Pfam" id="PF08478">
    <property type="entry name" value="POTRA_1"/>
    <property type="match status" value="1"/>
</dbReference>
<dbReference type="HOGENOM" id="CLU_085730_0_0_3"/>
<keyword evidence="5" id="KW-0131">Cell cycle</keyword>
<keyword evidence="2" id="KW-0132">Cell division</keyword>
<reference evidence="9 10" key="1">
    <citation type="journal article" date="2003" name="Nature">
        <title>Genome divergence in two Prochlorococcus ecotypes reflects oceanic niche differentiation.</title>
        <authorList>
            <person name="Rocap G."/>
            <person name="Larimer F.W."/>
            <person name="Lamerdin J.E."/>
            <person name="Malfatti S."/>
            <person name="Chain P."/>
            <person name="Ahlgren N.A."/>
            <person name="Arellano A."/>
            <person name="Coleman M."/>
            <person name="Hauser L."/>
            <person name="Hess W.R."/>
            <person name="Johnson Z.I."/>
            <person name="Land M.L."/>
            <person name="Lindell D."/>
            <person name="Post A.F."/>
            <person name="Regala W."/>
            <person name="Shah M."/>
            <person name="Shaw S.L."/>
            <person name="Steglich C."/>
            <person name="Sullivan M.B."/>
            <person name="Ting C.S."/>
            <person name="Tolonen A."/>
            <person name="Webb E.A."/>
            <person name="Zinser E.R."/>
            <person name="Chisholm S.W."/>
        </authorList>
    </citation>
    <scope>NUCLEOTIDE SEQUENCE [LARGE SCALE GENOMIC DNA]</scope>
    <source>
        <strain evidence="10">MIT 9313</strain>
    </source>
</reference>
<keyword evidence="10" id="KW-1185">Reference proteome</keyword>
<keyword evidence="1" id="KW-1003">Cell membrane</keyword>
<evidence type="ECO:0000256" key="3">
    <source>
        <dbReference type="ARBA" id="ARBA00022692"/>
    </source>
</evidence>
<sequence length="269" mass="30117">MSSSTPDRRPANGPGVERRRRLRQQRRREQLIYLWRMLTFISIAAGLGWVLLSQGWSLNNAKQIHVQGSRNIQTNTVIKAGALHFPQPLLGFNPKELEQTLLRKLPLNSVVVQRRLLPPGIDVALQERKPVAYALRKRAYGQEQGMVDSTAMWIPLNVAKQGERPSTNLTVEGWTASKRQAISQVLEQRNQLGSPLERILVAPDGELSLQTKTLGLIQLGSNSTLLKEQLETVAQLSKTLPSSFRHKTGTTIDMSDPSKPELQMPQPSK</sequence>
<feature type="region of interest" description="Disordered" evidence="6">
    <location>
        <begin position="1"/>
        <end position="21"/>
    </location>
</feature>
<proteinExistence type="predicted"/>
<evidence type="ECO:0000256" key="6">
    <source>
        <dbReference type="SAM" id="MobiDB-lite"/>
    </source>
</evidence>
<evidence type="ECO:0000313" key="9">
    <source>
        <dbReference type="EMBL" id="CAE20495.1"/>
    </source>
</evidence>
<protein>
    <recommendedName>
        <fullName evidence="8">POTRA domain-containing protein</fullName>
    </recommendedName>
</protein>
<organism evidence="9 10">
    <name type="scientific">Prochlorococcus marinus (strain MIT 9313)</name>
    <dbReference type="NCBI Taxonomy" id="74547"/>
    <lineage>
        <taxon>Bacteria</taxon>
        <taxon>Bacillati</taxon>
        <taxon>Cyanobacteriota</taxon>
        <taxon>Cyanophyceae</taxon>
        <taxon>Synechococcales</taxon>
        <taxon>Prochlorococcaceae</taxon>
        <taxon>Prochlorococcus</taxon>
    </lineage>
</organism>
<feature type="compositionally biased region" description="Basic and acidic residues" evidence="6">
    <location>
        <begin position="1"/>
        <end position="10"/>
    </location>
</feature>
<dbReference type="InterPro" id="IPR050487">
    <property type="entry name" value="FtsQ_DivIB"/>
</dbReference>
<keyword evidence="4 7" id="KW-1133">Transmembrane helix</keyword>
<dbReference type="KEGG" id="pmt:PMT_0320"/>
<accession>Q7V8M1</accession>
<dbReference type="RefSeq" id="WP_011129699.1">
    <property type="nucleotide sequence ID" value="NC_005071.1"/>
</dbReference>
<gene>
    <name evidence="9" type="ordered locus">PMT_0320</name>
</gene>
<evidence type="ECO:0000256" key="7">
    <source>
        <dbReference type="SAM" id="Phobius"/>
    </source>
</evidence>
<dbReference type="InterPro" id="IPR013685">
    <property type="entry name" value="POTRA_FtsQ_type"/>
</dbReference>
<feature type="domain" description="POTRA" evidence="8">
    <location>
        <begin position="61"/>
        <end position="128"/>
    </location>
</feature>
<evidence type="ECO:0000256" key="2">
    <source>
        <dbReference type="ARBA" id="ARBA00022618"/>
    </source>
</evidence>
<evidence type="ECO:0000313" key="10">
    <source>
        <dbReference type="Proteomes" id="UP000001423"/>
    </source>
</evidence>
<dbReference type="GO" id="GO:0051301">
    <property type="term" value="P:cell division"/>
    <property type="evidence" value="ECO:0007669"/>
    <property type="project" value="UniProtKB-KW"/>
</dbReference>
<dbReference type="Proteomes" id="UP000001423">
    <property type="component" value="Chromosome"/>
</dbReference>
<name>Q7V8M1_PROMM</name>
<feature type="region of interest" description="Disordered" evidence="6">
    <location>
        <begin position="244"/>
        <end position="269"/>
    </location>
</feature>
<feature type="transmembrane region" description="Helical" evidence="7">
    <location>
        <begin position="31"/>
        <end position="52"/>
    </location>
</feature>
<keyword evidence="3 7" id="KW-0812">Transmembrane</keyword>
<dbReference type="PANTHER" id="PTHR37820">
    <property type="entry name" value="CELL DIVISION PROTEIN DIVIB"/>
    <property type="match status" value="1"/>
</dbReference>
<dbReference type="PANTHER" id="PTHR37820:SF1">
    <property type="entry name" value="CELL DIVISION PROTEIN FTSQ"/>
    <property type="match status" value="1"/>
</dbReference>
<dbReference type="GO" id="GO:0005886">
    <property type="term" value="C:plasma membrane"/>
    <property type="evidence" value="ECO:0007669"/>
    <property type="project" value="TreeGrafter"/>
</dbReference>
<evidence type="ECO:0000256" key="5">
    <source>
        <dbReference type="ARBA" id="ARBA00023306"/>
    </source>
</evidence>
<dbReference type="EMBL" id="BX548175">
    <property type="protein sequence ID" value="CAE20495.1"/>
    <property type="molecule type" value="Genomic_DNA"/>
</dbReference>